<protein>
    <recommendedName>
        <fullName evidence="3">N-acetyltransferase domain-containing protein</fullName>
    </recommendedName>
</protein>
<proteinExistence type="predicted"/>
<organism evidence="1 2">
    <name type="scientific">Thermosipho affectus</name>
    <dbReference type="NCBI Taxonomy" id="660294"/>
    <lineage>
        <taxon>Bacteria</taxon>
        <taxon>Thermotogati</taxon>
        <taxon>Thermotogota</taxon>
        <taxon>Thermotogae</taxon>
        <taxon>Thermotogales</taxon>
        <taxon>Fervidobacteriaceae</taxon>
        <taxon>Thermosipho</taxon>
    </lineage>
</organism>
<dbReference type="PANTHER" id="PTHR43415">
    <property type="entry name" value="SPERMIDINE N(1)-ACETYLTRANSFERASE"/>
    <property type="match status" value="1"/>
</dbReference>
<dbReference type="InterPro" id="IPR016181">
    <property type="entry name" value="Acyl_CoA_acyltransferase"/>
</dbReference>
<evidence type="ECO:0000313" key="2">
    <source>
        <dbReference type="Proteomes" id="UP000242616"/>
    </source>
</evidence>
<reference evidence="1 2" key="1">
    <citation type="submission" date="2015-06" db="EMBL/GenBank/DDBJ databases">
        <title>Genome sequencing of Thermotogales isolates from hydrothermal vents.</title>
        <authorList>
            <person name="Haverkamp T.H."/>
            <person name="Kublanov I.V."/>
            <person name="Nesbo C.L."/>
        </authorList>
    </citation>
    <scope>NUCLEOTIDE SEQUENCE [LARGE SCALE GENOMIC DNA]</scope>
    <source>
        <strain evidence="2">ik275mar</strain>
    </source>
</reference>
<keyword evidence="2" id="KW-1185">Reference proteome</keyword>
<dbReference type="RefSeq" id="WP_075666114.1">
    <property type="nucleotide sequence ID" value="NZ_LBFC01000020.1"/>
</dbReference>
<dbReference type="SUPFAM" id="SSF55729">
    <property type="entry name" value="Acyl-CoA N-acyltransferases (Nat)"/>
    <property type="match status" value="1"/>
</dbReference>
<accession>A0ABX3IHV9</accession>
<evidence type="ECO:0008006" key="3">
    <source>
        <dbReference type="Google" id="ProtNLM"/>
    </source>
</evidence>
<dbReference type="Gene3D" id="3.40.630.30">
    <property type="match status" value="1"/>
</dbReference>
<sequence length="131" mass="15779">MKDEIELLISQKSMEYKMDVEVVSGEEKVGDIFLENLDWINRSCELKLEINMNFFDEVTRKIIKYGFEYLNLNRIYVRIPEYEKDQIGILKNNGFLKEGVERQGKFFKGKFWDVIRFSILAEDYWRLSLDE</sequence>
<dbReference type="Proteomes" id="UP000242616">
    <property type="component" value="Unassembled WGS sequence"/>
</dbReference>
<comment type="caution">
    <text evidence="1">The sequence shown here is derived from an EMBL/GenBank/DDBJ whole genome shotgun (WGS) entry which is preliminary data.</text>
</comment>
<dbReference type="EMBL" id="LBFC01000020">
    <property type="protein sequence ID" value="ONN27010.1"/>
    <property type="molecule type" value="Genomic_DNA"/>
</dbReference>
<evidence type="ECO:0000313" key="1">
    <source>
        <dbReference type="EMBL" id="ONN27010.1"/>
    </source>
</evidence>
<gene>
    <name evidence="1" type="ORF">XJ44_06115</name>
</gene>
<name>A0ABX3IHV9_9BACT</name>
<dbReference type="PANTHER" id="PTHR43415:SF3">
    <property type="entry name" value="GNAT-FAMILY ACETYLTRANSFERASE"/>
    <property type="match status" value="1"/>
</dbReference>